<dbReference type="InterPro" id="IPR004378">
    <property type="entry name" value="F420H2_quin_Rdtase"/>
</dbReference>
<dbReference type="OrthoDB" id="5180322at2"/>
<dbReference type="EMBL" id="SOAU01000001">
    <property type="protein sequence ID" value="TDT17525.1"/>
    <property type="molecule type" value="Genomic_DNA"/>
</dbReference>
<protein>
    <submittedName>
        <fullName evidence="1">Uncharacterized protein DUF385</fullName>
    </submittedName>
</protein>
<dbReference type="InterPro" id="IPR012349">
    <property type="entry name" value="Split_barrel_FMN-bd"/>
</dbReference>
<dbReference type="Pfam" id="PF04075">
    <property type="entry name" value="F420H2_quin_red"/>
    <property type="match status" value="1"/>
</dbReference>
<accession>A0A4R7I247</accession>
<keyword evidence="2" id="KW-1185">Reference proteome</keyword>
<dbReference type="Gene3D" id="2.30.110.10">
    <property type="entry name" value="Electron Transport, Fmn-binding Protein, Chain A"/>
    <property type="match status" value="1"/>
</dbReference>
<dbReference type="GO" id="GO:0016491">
    <property type="term" value="F:oxidoreductase activity"/>
    <property type="evidence" value="ECO:0007669"/>
    <property type="project" value="InterPro"/>
</dbReference>
<reference evidence="1 2" key="1">
    <citation type="submission" date="2019-03" db="EMBL/GenBank/DDBJ databases">
        <title>Sequencing the genomes of 1000 actinobacteria strains.</title>
        <authorList>
            <person name="Klenk H.-P."/>
        </authorList>
    </citation>
    <scope>NUCLEOTIDE SEQUENCE [LARGE SCALE GENOMIC DNA]</scope>
    <source>
        <strain evidence="1 2">DSM 18936</strain>
    </source>
</reference>
<dbReference type="Proteomes" id="UP000294558">
    <property type="component" value="Unassembled WGS sequence"/>
</dbReference>
<proteinExistence type="predicted"/>
<dbReference type="AlphaFoldDB" id="A0A4R7I247"/>
<sequence length="127" mass="13961">MSERSIATWLGEHADVDCCDIVTTGRNTGNPHEIEIWFGVDGGTMYLISGNGVGADWYQNLLFNREVVVKLAGSTHLGHARVVVEPDERRRVGDLMGDKYVWGGDPSIGLTYDAWCYDVPAVAIEFG</sequence>
<dbReference type="SUPFAM" id="SSF50475">
    <property type="entry name" value="FMN-binding split barrel"/>
    <property type="match status" value="1"/>
</dbReference>
<organism evidence="1 2">
    <name type="scientific">Ilumatobacter fluminis</name>
    <dbReference type="NCBI Taxonomy" id="467091"/>
    <lineage>
        <taxon>Bacteria</taxon>
        <taxon>Bacillati</taxon>
        <taxon>Actinomycetota</taxon>
        <taxon>Acidimicrobiia</taxon>
        <taxon>Acidimicrobiales</taxon>
        <taxon>Ilumatobacteraceae</taxon>
        <taxon>Ilumatobacter</taxon>
    </lineage>
</organism>
<dbReference type="RefSeq" id="WP_133869811.1">
    <property type="nucleotide sequence ID" value="NZ_SOAU01000001.1"/>
</dbReference>
<evidence type="ECO:0000313" key="1">
    <source>
        <dbReference type="EMBL" id="TDT17525.1"/>
    </source>
</evidence>
<name>A0A4R7I247_9ACTN</name>
<evidence type="ECO:0000313" key="2">
    <source>
        <dbReference type="Proteomes" id="UP000294558"/>
    </source>
</evidence>
<comment type="caution">
    <text evidence="1">The sequence shown here is derived from an EMBL/GenBank/DDBJ whole genome shotgun (WGS) entry which is preliminary data.</text>
</comment>
<gene>
    <name evidence="1" type="ORF">BDK89_3135</name>
</gene>